<dbReference type="CDD" id="cd00121">
    <property type="entry name" value="MATH"/>
    <property type="match status" value="1"/>
</dbReference>
<dbReference type="SUPFAM" id="SSF49599">
    <property type="entry name" value="TRAF domain-like"/>
    <property type="match status" value="1"/>
</dbReference>
<feature type="non-terminal residue" evidence="3">
    <location>
        <position position="1"/>
    </location>
</feature>
<evidence type="ECO:0000259" key="2">
    <source>
        <dbReference type="PROSITE" id="PS50144"/>
    </source>
</evidence>
<proteinExistence type="predicted"/>
<name>A0A5J9URQ1_9POAL</name>
<dbReference type="AlphaFoldDB" id="A0A5J9URQ1"/>
<dbReference type="InterPro" id="IPR055327">
    <property type="entry name" value="TRAF1A/B"/>
</dbReference>
<accession>A0A5J9URQ1</accession>
<evidence type="ECO:0000313" key="3">
    <source>
        <dbReference type="EMBL" id="TVU25827.1"/>
    </source>
</evidence>
<reference evidence="3 4" key="1">
    <citation type="journal article" date="2019" name="Sci. Rep.">
        <title>A high-quality genome of Eragrostis curvula grass provides insights into Poaceae evolution and supports new strategies to enhance forage quality.</title>
        <authorList>
            <person name="Carballo J."/>
            <person name="Santos B.A.C.M."/>
            <person name="Zappacosta D."/>
            <person name="Garbus I."/>
            <person name="Selva J.P."/>
            <person name="Gallo C.A."/>
            <person name="Diaz A."/>
            <person name="Albertini E."/>
            <person name="Caccamo M."/>
            <person name="Echenique V."/>
        </authorList>
    </citation>
    <scope>NUCLEOTIDE SEQUENCE [LARGE SCALE GENOMIC DNA]</scope>
    <source>
        <strain evidence="4">cv. Victoria</strain>
        <tissue evidence="3">Leaf</tissue>
    </source>
</reference>
<dbReference type="EMBL" id="RWGY01000013">
    <property type="protein sequence ID" value="TVU25827.1"/>
    <property type="molecule type" value="Genomic_DNA"/>
</dbReference>
<evidence type="ECO:0000256" key="1">
    <source>
        <dbReference type="SAM" id="MobiDB-lite"/>
    </source>
</evidence>
<dbReference type="InterPro" id="IPR008974">
    <property type="entry name" value="TRAF-like"/>
</dbReference>
<dbReference type="PANTHER" id="PTHR47477">
    <property type="entry name" value="TNF RECEPTOR-ASSOCIATED FACTOR HOMOLOG 1A"/>
    <property type="match status" value="1"/>
</dbReference>
<feature type="domain" description="MATH" evidence="2">
    <location>
        <begin position="46"/>
        <end position="167"/>
    </location>
</feature>
<sequence length="344" mass="39903">MEARSLSTEEVQSDQHEIQGTALGTQSYWDTDDDDNDHGPRPHELYGTFTWMVNNFSQLKTETRSDPVDIGGCKWCLLLYPLGLHASGNLSIFLCIANHDKLLPGWSHYAQFTLSLLNSDTTKSKFSDILHRFWMKEPDWGWRKYIELSKLHNGFVNDDVLTIRAQIQFIREMTDRPFRCLDRLGAQEHSVKVAEGIRIGVSGFSSNLTWAGLIRLYRRELVRVYLTNLEAIVRRFTEEIARKLRKLLDDKTTWLRLASLHFGKILNQSMRRNLSRENAGIILRILVKHFSVEKELTSTLMMDSLYAGLKILKQQGRNKEEMAMVIFDQDDDMFSLAYDGIFFL</sequence>
<dbReference type="Gramene" id="TVU25827">
    <property type="protein sequence ID" value="TVU25827"/>
    <property type="gene ID" value="EJB05_28337"/>
</dbReference>
<dbReference type="PANTHER" id="PTHR47477:SF8">
    <property type="entry name" value="TNF RECEPTOR-ASSOCIATED FACTOR HOMOLOG 1A"/>
    <property type="match status" value="1"/>
</dbReference>
<comment type="caution">
    <text evidence="3">The sequence shown here is derived from an EMBL/GenBank/DDBJ whole genome shotgun (WGS) entry which is preliminary data.</text>
</comment>
<dbReference type="InterPro" id="IPR002083">
    <property type="entry name" value="MATH/TRAF_dom"/>
</dbReference>
<evidence type="ECO:0000313" key="4">
    <source>
        <dbReference type="Proteomes" id="UP000324897"/>
    </source>
</evidence>
<dbReference type="Pfam" id="PF22486">
    <property type="entry name" value="MATH_2"/>
    <property type="match status" value="1"/>
</dbReference>
<keyword evidence="4" id="KW-1185">Reference proteome</keyword>
<protein>
    <recommendedName>
        <fullName evidence="2">MATH domain-containing protein</fullName>
    </recommendedName>
</protein>
<dbReference type="Gene3D" id="2.60.210.10">
    <property type="entry name" value="Apoptosis, Tumor Necrosis Factor Receptor Associated Protein 2, Chain A"/>
    <property type="match status" value="1"/>
</dbReference>
<feature type="region of interest" description="Disordered" evidence="1">
    <location>
        <begin position="1"/>
        <end position="40"/>
    </location>
</feature>
<dbReference type="SMART" id="SM00061">
    <property type="entry name" value="MATH"/>
    <property type="match status" value="1"/>
</dbReference>
<gene>
    <name evidence="3" type="ORF">EJB05_28337</name>
</gene>
<dbReference type="PROSITE" id="PS50144">
    <property type="entry name" value="MATH"/>
    <property type="match status" value="1"/>
</dbReference>
<organism evidence="3 4">
    <name type="scientific">Eragrostis curvula</name>
    <name type="common">weeping love grass</name>
    <dbReference type="NCBI Taxonomy" id="38414"/>
    <lineage>
        <taxon>Eukaryota</taxon>
        <taxon>Viridiplantae</taxon>
        <taxon>Streptophyta</taxon>
        <taxon>Embryophyta</taxon>
        <taxon>Tracheophyta</taxon>
        <taxon>Spermatophyta</taxon>
        <taxon>Magnoliopsida</taxon>
        <taxon>Liliopsida</taxon>
        <taxon>Poales</taxon>
        <taxon>Poaceae</taxon>
        <taxon>PACMAD clade</taxon>
        <taxon>Chloridoideae</taxon>
        <taxon>Eragrostideae</taxon>
        <taxon>Eragrostidinae</taxon>
        <taxon>Eragrostis</taxon>
    </lineage>
</organism>
<dbReference type="OrthoDB" id="660257at2759"/>
<dbReference type="Proteomes" id="UP000324897">
    <property type="component" value="Chromosome 2"/>
</dbReference>
<feature type="compositionally biased region" description="Polar residues" evidence="1">
    <location>
        <begin position="1"/>
        <end position="10"/>
    </location>
</feature>